<dbReference type="Proteomes" id="UP000035929">
    <property type="component" value="Unassembled WGS sequence"/>
</dbReference>
<dbReference type="EMBL" id="LABX01000196">
    <property type="protein sequence ID" value="KMO29722.1"/>
    <property type="molecule type" value="Genomic_DNA"/>
</dbReference>
<evidence type="ECO:0000313" key="4">
    <source>
        <dbReference type="EMBL" id="KMO29722.1"/>
    </source>
</evidence>
<proteinExistence type="predicted"/>
<dbReference type="AlphaFoldDB" id="A0A0J6S7V9"/>
<evidence type="ECO:0000313" key="5">
    <source>
        <dbReference type="Proteomes" id="UP000035929"/>
    </source>
</evidence>
<evidence type="ECO:0000259" key="3">
    <source>
        <dbReference type="SMART" id="SM00421"/>
    </source>
</evidence>
<dbReference type="Pfam" id="PF00196">
    <property type="entry name" value="GerE"/>
    <property type="match status" value="1"/>
</dbReference>
<evidence type="ECO:0000259" key="2">
    <source>
        <dbReference type="SMART" id="SM00091"/>
    </source>
</evidence>
<dbReference type="SMART" id="SM00421">
    <property type="entry name" value="HTH_LUXR"/>
    <property type="match status" value="1"/>
</dbReference>
<reference evidence="4 5" key="1">
    <citation type="submission" date="2015-03" db="EMBL/GenBank/DDBJ databases">
        <title>Genome sequencing of Methylobacterium aquaticum DSM16371 type strain.</title>
        <authorList>
            <person name="Chaudhry V."/>
            <person name="Patil P.B."/>
        </authorList>
    </citation>
    <scope>NUCLEOTIDE SEQUENCE [LARGE SCALE GENOMIC DNA]</scope>
    <source>
        <strain evidence="4 5">DSM 16371</strain>
    </source>
</reference>
<protein>
    <recommendedName>
        <fullName evidence="6">HTH luxR-type domain-containing protein</fullName>
    </recommendedName>
</protein>
<dbReference type="InterPro" id="IPR035965">
    <property type="entry name" value="PAS-like_dom_sf"/>
</dbReference>
<dbReference type="Gene3D" id="1.10.10.10">
    <property type="entry name" value="Winged helix-like DNA-binding domain superfamily/Winged helix DNA-binding domain"/>
    <property type="match status" value="1"/>
</dbReference>
<dbReference type="SUPFAM" id="SSF55785">
    <property type="entry name" value="PYP-like sensor domain (PAS domain)"/>
    <property type="match status" value="1"/>
</dbReference>
<dbReference type="SUPFAM" id="SSF46894">
    <property type="entry name" value="C-terminal effector domain of the bipartite response regulators"/>
    <property type="match status" value="1"/>
</dbReference>
<organism evidence="4 5">
    <name type="scientific">Methylobacterium aquaticum</name>
    <dbReference type="NCBI Taxonomy" id="270351"/>
    <lineage>
        <taxon>Bacteria</taxon>
        <taxon>Pseudomonadati</taxon>
        <taxon>Pseudomonadota</taxon>
        <taxon>Alphaproteobacteria</taxon>
        <taxon>Hyphomicrobiales</taxon>
        <taxon>Methylobacteriaceae</taxon>
        <taxon>Methylobacterium</taxon>
    </lineage>
</organism>
<dbReference type="Pfam" id="PF08448">
    <property type="entry name" value="PAS_4"/>
    <property type="match status" value="1"/>
</dbReference>
<dbReference type="InterPro" id="IPR000792">
    <property type="entry name" value="Tscrpt_reg_LuxR_C"/>
</dbReference>
<feature type="region of interest" description="Disordered" evidence="1">
    <location>
        <begin position="48"/>
        <end position="74"/>
    </location>
</feature>
<dbReference type="InterPro" id="IPR016032">
    <property type="entry name" value="Sig_transdc_resp-reg_C-effctor"/>
</dbReference>
<evidence type="ECO:0000256" key="1">
    <source>
        <dbReference type="SAM" id="MobiDB-lite"/>
    </source>
</evidence>
<dbReference type="InterPro" id="IPR036388">
    <property type="entry name" value="WH-like_DNA-bd_sf"/>
</dbReference>
<sequence>MTARMTTGTTTWQPAATAALDALALAVLVVDRQGHILHANREAADLLDRPDGALSGQTATGGGHGSGPQATRHLAARQAEGRARLHALIQAACDGRPGETVGFLQLDGGGPDEPGVSVCVSPLVDDAAPGRALVVARLMRAQGWIETQLRTLFGLTRAEAQVGAALARGGCLAEIAAELGISVTTARTHVARIFLKTGTRQQSQLVALVAAVQLPVACGTGEAAHPVQAFRSSR</sequence>
<accession>A0A0J6S7V9</accession>
<dbReference type="GO" id="GO:0006355">
    <property type="term" value="P:regulation of DNA-templated transcription"/>
    <property type="evidence" value="ECO:0007669"/>
    <property type="project" value="InterPro"/>
</dbReference>
<dbReference type="InterPro" id="IPR000014">
    <property type="entry name" value="PAS"/>
</dbReference>
<dbReference type="Gene3D" id="3.30.450.20">
    <property type="entry name" value="PAS domain"/>
    <property type="match status" value="1"/>
</dbReference>
<dbReference type="InterPro" id="IPR013656">
    <property type="entry name" value="PAS_4"/>
</dbReference>
<feature type="domain" description="PAS" evidence="2">
    <location>
        <begin position="14"/>
        <end position="79"/>
    </location>
</feature>
<dbReference type="GO" id="GO:0003677">
    <property type="term" value="F:DNA binding"/>
    <property type="evidence" value="ECO:0007669"/>
    <property type="project" value="InterPro"/>
</dbReference>
<evidence type="ECO:0008006" key="6">
    <source>
        <dbReference type="Google" id="ProtNLM"/>
    </source>
</evidence>
<comment type="caution">
    <text evidence="4">The sequence shown here is derived from an EMBL/GenBank/DDBJ whole genome shotgun (WGS) entry which is preliminary data.</text>
</comment>
<gene>
    <name evidence="4" type="ORF">VP06_23885</name>
</gene>
<name>A0A0J6S7V9_9HYPH</name>
<dbReference type="PRINTS" id="PR00038">
    <property type="entry name" value="HTHLUXR"/>
</dbReference>
<dbReference type="SMART" id="SM00091">
    <property type="entry name" value="PAS"/>
    <property type="match status" value="1"/>
</dbReference>
<dbReference type="PATRIC" id="fig|270351.6.peg.2692"/>
<feature type="domain" description="HTH luxR-type" evidence="3">
    <location>
        <begin position="152"/>
        <end position="209"/>
    </location>
</feature>